<evidence type="ECO:0000313" key="2">
    <source>
        <dbReference type="Proteomes" id="UP001234585"/>
    </source>
</evidence>
<organism evidence="1 2">
    <name type="scientific">Shinella sumterensis</name>
    <dbReference type="NCBI Taxonomy" id="1967501"/>
    <lineage>
        <taxon>Bacteria</taxon>
        <taxon>Pseudomonadati</taxon>
        <taxon>Pseudomonadota</taxon>
        <taxon>Alphaproteobacteria</taxon>
        <taxon>Hyphomicrobiales</taxon>
        <taxon>Rhizobiaceae</taxon>
        <taxon>Shinella</taxon>
    </lineage>
</organism>
<dbReference type="AlphaFoldDB" id="A0AA50CNG7"/>
<reference evidence="1 2" key="1">
    <citation type="submission" date="2023-08" db="EMBL/GenBank/DDBJ databases">
        <title>Pathogen: clinical or host-associated sample.</title>
        <authorList>
            <person name="Hergert J."/>
            <person name="Casey R."/>
            <person name="Wagner J."/>
            <person name="Young E.L."/>
            <person name="Oakeson K.F."/>
        </authorList>
    </citation>
    <scope>NUCLEOTIDE SEQUENCE [LARGE SCALE GENOMIC DNA]</scope>
    <source>
        <strain evidence="1 2">1760953</strain>
    </source>
</reference>
<dbReference type="RefSeq" id="WP_306038102.1">
    <property type="nucleotide sequence ID" value="NZ_CP132302.1"/>
</dbReference>
<sequence>MFDRSKLPPLSPFLLARIAEMLALPWRACRLRSCRRRGRCCRVSRNTQQPFCLRNLDAGQRAQFDAVAEEVRDIVDYSWFFSRLTFASPYRDTRALQDAGMAVARTVRSGASLREFRAFAAMRAARPPAEYDGEEPPLPKGW</sequence>
<keyword evidence="2" id="KW-1185">Reference proteome</keyword>
<proteinExistence type="predicted"/>
<accession>A0AA50CNG7</accession>
<name>A0AA50CNG7_9HYPH</name>
<evidence type="ECO:0000313" key="1">
    <source>
        <dbReference type="EMBL" id="WLR98368.1"/>
    </source>
</evidence>
<gene>
    <name evidence="1" type="ORF">Q9313_04870</name>
</gene>
<dbReference type="EMBL" id="CP132302">
    <property type="protein sequence ID" value="WLR98368.1"/>
    <property type="molecule type" value="Genomic_DNA"/>
</dbReference>
<protein>
    <submittedName>
        <fullName evidence="1">Uncharacterized protein</fullName>
    </submittedName>
</protein>
<dbReference type="Proteomes" id="UP001234585">
    <property type="component" value="Chromosome"/>
</dbReference>